<comment type="subcellular location">
    <subcellularLocation>
        <location evidence="1">Cell projection</location>
        <location evidence="1">Cilium</location>
    </subcellularLocation>
    <subcellularLocation>
        <location evidence="2">Cytoplasm</location>
        <location evidence="2">Cytoskeleton</location>
    </subcellularLocation>
</comment>
<dbReference type="PROSITE" id="PS51336">
    <property type="entry name" value="DM10"/>
    <property type="match status" value="1"/>
</dbReference>
<evidence type="ECO:0000256" key="4">
    <source>
        <dbReference type="ARBA" id="ARBA00023212"/>
    </source>
</evidence>
<keyword evidence="5" id="KW-0966">Cell projection</keyword>
<evidence type="ECO:0000259" key="6">
    <source>
        <dbReference type="PROSITE" id="PS51336"/>
    </source>
</evidence>
<proteinExistence type="predicted"/>
<protein>
    <recommendedName>
        <fullName evidence="6">DM10 domain-containing protein</fullName>
    </recommendedName>
</protein>
<dbReference type="EMBL" id="JAGDFL010000154">
    <property type="protein sequence ID" value="KAG7396454.1"/>
    <property type="molecule type" value="Genomic_DNA"/>
</dbReference>
<evidence type="ECO:0000256" key="5">
    <source>
        <dbReference type="ARBA" id="ARBA00023273"/>
    </source>
</evidence>
<accession>A0A8T1WUS9</accession>
<dbReference type="AlphaFoldDB" id="A0A8T1WUS9"/>
<evidence type="ECO:0000256" key="3">
    <source>
        <dbReference type="ARBA" id="ARBA00022490"/>
    </source>
</evidence>
<evidence type="ECO:0000313" key="8">
    <source>
        <dbReference type="Proteomes" id="UP000693981"/>
    </source>
</evidence>
<organism evidence="7 8">
    <name type="scientific">Phytophthora boehmeriae</name>
    <dbReference type="NCBI Taxonomy" id="109152"/>
    <lineage>
        <taxon>Eukaryota</taxon>
        <taxon>Sar</taxon>
        <taxon>Stramenopiles</taxon>
        <taxon>Oomycota</taxon>
        <taxon>Peronosporomycetes</taxon>
        <taxon>Peronosporales</taxon>
        <taxon>Peronosporaceae</taxon>
        <taxon>Phytophthora</taxon>
    </lineage>
</organism>
<feature type="domain" description="DM10" evidence="6">
    <location>
        <begin position="3"/>
        <end position="67"/>
    </location>
</feature>
<evidence type="ECO:0000256" key="1">
    <source>
        <dbReference type="ARBA" id="ARBA00004138"/>
    </source>
</evidence>
<dbReference type="GO" id="GO:0005929">
    <property type="term" value="C:cilium"/>
    <property type="evidence" value="ECO:0007669"/>
    <property type="project" value="UniProtKB-SubCell"/>
</dbReference>
<gene>
    <name evidence="7" type="ORF">PHYBOEH_002220</name>
</gene>
<sequence length="67" mass="7976">MDEEEQLAFFLEWYDSQSGQKKEYIMHYHGDNTVELVERKTRKLFLKRIHIPTVTLDDLYIGGSVNV</sequence>
<evidence type="ECO:0000256" key="2">
    <source>
        <dbReference type="ARBA" id="ARBA00004245"/>
    </source>
</evidence>
<comment type="caution">
    <text evidence="7">The sequence shown here is derived from an EMBL/GenBank/DDBJ whole genome shotgun (WGS) entry which is preliminary data.</text>
</comment>
<dbReference type="Proteomes" id="UP000693981">
    <property type="component" value="Unassembled WGS sequence"/>
</dbReference>
<evidence type="ECO:0000313" key="7">
    <source>
        <dbReference type="EMBL" id="KAG7396454.1"/>
    </source>
</evidence>
<dbReference type="InterPro" id="IPR006602">
    <property type="entry name" value="DM10_dom"/>
</dbReference>
<dbReference type="GO" id="GO:0005856">
    <property type="term" value="C:cytoskeleton"/>
    <property type="evidence" value="ECO:0007669"/>
    <property type="project" value="UniProtKB-SubCell"/>
</dbReference>
<keyword evidence="8" id="KW-1185">Reference proteome</keyword>
<keyword evidence="3" id="KW-0963">Cytoplasm</keyword>
<keyword evidence="4" id="KW-0206">Cytoskeleton</keyword>
<dbReference type="OrthoDB" id="270127at2759"/>
<reference evidence="7" key="1">
    <citation type="submission" date="2021-02" db="EMBL/GenBank/DDBJ databases">
        <authorList>
            <person name="Palmer J.M."/>
        </authorList>
    </citation>
    <scope>NUCLEOTIDE SEQUENCE</scope>
    <source>
        <strain evidence="7">SCRP23</strain>
    </source>
</reference>
<name>A0A8T1WUS9_9STRA</name>